<comment type="caution">
    <text evidence="10">The sequence shown here is derived from an EMBL/GenBank/DDBJ whole genome shotgun (WGS) entry which is preliminary data.</text>
</comment>
<dbReference type="SUPFAM" id="SSF160240">
    <property type="entry name" value="Cation efflux protein cytoplasmic domain-like"/>
    <property type="match status" value="1"/>
</dbReference>
<dbReference type="Proteomes" id="UP001189429">
    <property type="component" value="Unassembled WGS sequence"/>
</dbReference>
<evidence type="ECO:0000259" key="9">
    <source>
        <dbReference type="Pfam" id="PF16916"/>
    </source>
</evidence>
<evidence type="ECO:0000313" key="10">
    <source>
        <dbReference type="EMBL" id="CAK0889064.1"/>
    </source>
</evidence>
<dbReference type="Gene3D" id="1.20.1510.10">
    <property type="entry name" value="Cation efflux protein transmembrane domain"/>
    <property type="match status" value="1"/>
</dbReference>
<reference evidence="10" key="1">
    <citation type="submission" date="2023-10" db="EMBL/GenBank/DDBJ databases">
        <authorList>
            <person name="Chen Y."/>
            <person name="Shah S."/>
            <person name="Dougan E. K."/>
            <person name="Thang M."/>
            <person name="Chan C."/>
        </authorList>
    </citation>
    <scope>NUCLEOTIDE SEQUENCE [LARGE SCALE GENOMIC DNA]</scope>
</reference>
<gene>
    <name evidence="10" type="ORF">PCOR1329_LOCUS69717</name>
</gene>
<keyword evidence="11" id="KW-1185">Reference proteome</keyword>
<feature type="region of interest" description="Disordered" evidence="6">
    <location>
        <begin position="538"/>
        <end position="560"/>
    </location>
</feature>
<dbReference type="InterPro" id="IPR027469">
    <property type="entry name" value="Cation_efflux_TMD_sf"/>
</dbReference>
<accession>A0ABN9WUS7</accession>
<evidence type="ECO:0000256" key="2">
    <source>
        <dbReference type="ARBA" id="ARBA00022448"/>
    </source>
</evidence>
<keyword evidence="4 7" id="KW-1133">Transmembrane helix</keyword>
<dbReference type="EMBL" id="CAUYUJ010019169">
    <property type="protein sequence ID" value="CAK0889064.1"/>
    <property type="molecule type" value="Genomic_DNA"/>
</dbReference>
<feature type="region of interest" description="Disordered" evidence="6">
    <location>
        <begin position="486"/>
        <end position="510"/>
    </location>
</feature>
<keyword evidence="2" id="KW-0813">Transport</keyword>
<dbReference type="Pfam" id="PF01545">
    <property type="entry name" value="Cation_efflux"/>
    <property type="match status" value="1"/>
</dbReference>
<dbReference type="Pfam" id="PF16916">
    <property type="entry name" value="ZT_dimer"/>
    <property type="match status" value="1"/>
</dbReference>
<dbReference type="PANTHER" id="PTHR43840:SF15">
    <property type="entry name" value="MITOCHONDRIAL METAL TRANSPORTER 1-RELATED"/>
    <property type="match status" value="1"/>
</dbReference>
<dbReference type="SUPFAM" id="SSF161111">
    <property type="entry name" value="Cation efflux protein transmembrane domain-like"/>
    <property type="match status" value="1"/>
</dbReference>
<name>A0ABN9WUS7_9DINO</name>
<feature type="domain" description="Cation efflux protein transmembrane" evidence="8">
    <location>
        <begin position="51"/>
        <end position="276"/>
    </location>
</feature>
<dbReference type="InterPro" id="IPR058533">
    <property type="entry name" value="Cation_efflux_TM"/>
</dbReference>
<dbReference type="PANTHER" id="PTHR43840">
    <property type="entry name" value="MITOCHONDRIAL METAL TRANSPORTER 1-RELATED"/>
    <property type="match status" value="1"/>
</dbReference>
<dbReference type="InterPro" id="IPR027470">
    <property type="entry name" value="Cation_efflux_CTD"/>
</dbReference>
<evidence type="ECO:0000256" key="7">
    <source>
        <dbReference type="SAM" id="Phobius"/>
    </source>
</evidence>
<dbReference type="NCBIfam" id="TIGR01297">
    <property type="entry name" value="CDF"/>
    <property type="match status" value="1"/>
</dbReference>
<dbReference type="InterPro" id="IPR002524">
    <property type="entry name" value="Cation_efflux"/>
</dbReference>
<evidence type="ECO:0000256" key="1">
    <source>
        <dbReference type="ARBA" id="ARBA00004141"/>
    </source>
</evidence>
<keyword evidence="3 7" id="KW-0812">Transmembrane</keyword>
<evidence type="ECO:0000313" key="11">
    <source>
        <dbReference type="Proteomes" id="UP001189429"/>
    </source>
</evidence>
<feature type="compositionally biased region" description="Low complexity" evidence="6">
    <location>
        <begin position="491"/>
        <end position="510"/>
    </location>
</feature>
<organism evidence="10 11">
    <name type="scientific">Prorocentrum cordatum</name>
    <dbReference type="NCBI Taxonomy" id="2364126"/>
    <lineage>
        <taxon>Eukaryota</taxon>
        <taxon>Sar</taxon>
        <taxon>Alveolata</taxon>
        <taxon>Dinophyceae</taxon>
        <taxon>Prorocentrales</taxon>
        <taxon>Prorocentraceae</taxon>
        <taxon>Prorocentrum</taxon>
    </lineage>
</organism>
<evidence type="ECO:0000259" key="8">
    <source>
        <dbReference type="Pfam" id="PF01545"/>
    </source>
</evidence>
<sequence length="560" mass="58133">MGIGTAAPAATPRGGRRFAVAEPLLWAAAGCAIVLAALAIQRVEEVVALFWLGTLVNAGLSLVKLGLAQVSVHSKALSADAVHGLGDTVAEVVTVLAYTEAARPPDVEHPWGHGKIESMATVLVTGVLLYIAASMGWDSTVTIFPVLARKLRPGAAGCGGAERESGGDGEAPQPPQSGGWSGAGRAAIAVSLASVLLKEALFAATLVMGERSQSNLVVATAWHHRSDSLAAGVSLVSQVGASLGQHYLDSLGGGVVASMLAHSACANLHGSLNDLLDYNPASEEGADIRCGRDLLSRSIVEVQGVLGHSLRTRRMGPYCLADVTIVVDARITASAASMVAESVHDRVIRDFSPFVTDVMVHIDPDGSPQSHHLVAWLRLLSPEEVDARIRAVLLAVPEGRPDLPRITGITFLQVYYFTDEGVVPAGVDEELEEAAPYVDVTVGFRLASDSATVRSARTVARAARRRVLAVLPRVVRDVDLHLSLDEEADPPADAGGAGAPADAAGCAAPGSWSADMCPRPVGELSSTGRHLRPVTLLWRSGGAGRQGGAAADEGPAPLRR</sequence>
<proteinExistence type="predicted"/>
<evidence type="ECO:0000256" key="4">
    <source>
        <dbReference type="ARBA" id="ARBA00022989"/>
    </source>
</evidence>
<feature type="domain" description="Cation efflux protein cytoplasmic" evidence="9">
    <location>
        <begin position="299"/>
        <end position="364"/>
    </location>
</feature>
<evidence type="ECO:0000256" key="6">
    <source>
        <dbReference type="SAM" id="MobiDB-lite"/>
    </source>
</evidence>
<comment type="subcellular location">
    <subcellularLocation>
        <location evidence="1">Membrane</location>
        <topology evidence="1">Multi-pass membrane protein</topology>
    </subcellularLocation>
</comment>
<dbReference type="InterPro" id="IPR036837">
    <property type="entry name" value="Cation_efflux_CTD_sf"/>
</dbReference>
<evidence type="ECO:0008006" key="12">
    <source>
        <dbReference type="Google" id="ProtNLM"/>
    </source>
</evidence>
<evidence type="ECO:0000256" key="5">
    <source>
        <dbReference type="ARBA" id="ARBA00023136"/>
    </source>
</evidence>
<feature type="transmembrane region" description="Helical" evidence="7">
    <location>
        <begin position="119"/>
        <end position="137"/>
    </location>
</feature>
<feature type="transmembrane region" description="Helical" evidence="7">
    <location>
        <begin position="46"/>
        <end position="67"/>
    </location>
</feature>
<feature type="transmembrane region" description="Helical" evidence="7">
    <location>
        <begin position="23"/>
        <end position="40"/>
    </location>
</feature>
<protein>
    <recommendedName>
        <fullName evidence="12">Cation efflux protein cytoplasmic domain-containing protein</fullName>
    </recommendedName>
</protein>
<dbReference type="Gene3D" id="3.30.70.1350">
    <property type="entry name" value="Cation efflux protein, cytoplasmic domain"/>
    <property type="match status" value="1"/>
</dbReference>
<keyword evidence="5 7" id="KW-0472">Membrane</keyword>
<feature type="region of interest" description="Disordered" evidence="6">
    <location>
        <begin position="157"/>
        <end position="182"/>
    </location>
</feature>
<evidence type="ECO:0000256" key="3">
    <source>
        <dbReference type="ARBA" id="ARBA00022692"/>
    </source>
</evidence>
<dbReference type="InterPro" id="IPR050291">
    <property type="entry name" value="CDF_Transporter"/>
</dbReference>